<comment type="similarity">
    <text evidence="4 14">Belongs to the cytochrome P450 family.</text>
</comment>
<evidence type="ECO:0000256" key="11">
    <source>
        <dbReference type="ARBA" id="ARBA00023033"/>
    </source>
</evidence>
<feature type="region of interest" description="Disordered" evidence="15">
    <location>
        <begin position="19"/>
        <end position="64"/>
    </location>
</feature>
<evidence type="ECO:0000256" key="3">
    <source>
        <dbReference type="ARBA" id="ARBA00004406"/>
    </source>
</evidence>
<gene>
    <name evidence="16" type="ORF">CTOB1V02_LOCUS1209</name>
</gene>
<dbReference type="Gene3D" id="1.10.630.10">
    <property type="entry name" value="Cytochrome P450"/>
    <property type="match status" value="1"/>
</dbReference>
<feature type="binding site" description="axial binding residue" evidence="13">
    <location>
        <position position="313"/>
    </location>
    <ligand>
        <name>heme</name>
        <dbReference type="ChEBI" id="CHEBI:30413"/>
    </ligand>
    <ligandPart>
        <name>Fe</name>
        <dbReference type="ChEBI" id="CHEBI:18248"/>
    </ligandPart>
</feature>
<evidence type="ECO:0000256" key="1">
    <source>
        <dbReference type="ARBA" id="ARBA00001971"/>
    </source>
</evidence>
<keyword evidence="5 13" id="KW-0349">Heme</keyword>
<reference evidence="16" key="1">
    <citation type="submission" date="2020-11" db="EMBL/GenBank/DDBJ databases">
        <authorList>
            <person name="Tran Van P."/>
        </authorList>
    </citation>
    <scope>NUCLEOTIDE SEQUENCE</scope>
</reference>
<dbReference type="PANTHER" id="PTHR24292">
    <property type="entry name" value="CYTOCHROME P450"/>
    <property type="match status" value="1"/>
</dbReference>
<evidence type="ECO:0000256" key="9">
    <source>
        <dbReference type="ARBA" id="ARBA00023002"/>
    </source>
</evidence>
<keyword evidence="10 13" id="KW-0408">Iron</keyword>
<dbReference type="InterPro" id="IPR002401">
    <property type="entry name" value="Cyt_P450_E_grp-I"/>
</dbReference>
<dbReference type="PANTHER" id="PTHR24292:SF102">
    <property type="entry name" value="CYTOCHROME P450 FAMILY-RELATED"/>
    <property type="match status" value="1"/>
</dbReference>
<dbReference type="OrthoDB" id="1470350at2759"/>
<keyword evidence="7" id="KW-0256">Endoplasmic reticulum</keyword>
<accession>A0A7R8ZK84</accession>
<evidence type="ECO:0000256" key="4">
    <source>
        <dbReference type="ARBA" id="ARBA00010617"/>
    </source>
</evidence>
<evidence type="ECO:0000256" key="13">
    <source>
        <dbReference type="PIRSR" id="PIRSR602401-1"/>
    </source>
</evidence>
<evidence type="ECO:0000256" key="15">
    <source>
        <dbReference type="SAM" id="MobiDB-lite"/>
    </source>
</evidence>
<evidence type="ECO:0000256" key="2">
    <source>
        <dbReference type="ARBA" id="ARBA00004174"/>
    </source>
</evidence>
<evidence type="ECO:0000256" key="5">
    <source>
        <dbReference type="ARBA" id="ARBA00022617"/>
    </source>
</evidence>
<dbReference type="SUPFAM" id="SSF48264">
    <property type="entry name" value="Cytochrome P450"/>
    <property type="match status" value="1"/>
</dbReference>
<sequence>MEIWAQGDDRTFSLALAQDDTAKGEEGSASTAVNATATNESHPFRPGLRSPTPTSKFNFSPTPESDLGPISKYPRLGAFLFRVLPDFMGFGNLDFFMKLGETVMKQKESGKKSDSVDVMDMLLKLQQLERETGSLEKTKDKDGTSKRTLAGQEPVMMTEEMVIAQAFLLVLAGYETTSSVVAGAMFSLASKPECQEKLYQELKEKLVKNTHKTEDKDVSFQETLAECPYLANVVKEALRMYPPLFRLERVATSDTNLGDIPIKKGTLIVVPTYCIHRSSENYDNPDVFDPDRWNEKEQRPFTWIPFGVGPRYCMGTLFGTENLKVILAKWVLNFRIETCQKTPDTFVCAFNPISLNPRNMILKFISRVA</sequence>
<evidence type="ECO:0000256" key="12">
    <source>
        <dbReference type="ARBA" id="ARBA00023136"/>
    </source>
</evidence>
<dbReference type="GO" id="GO:0020037">
    <property type="term" value="F:heme binding"/>
    <property type="evidence" value="ECO:0007669"/>
    <property type="project" value="InterPro"/>
</dbReference>
<dbReference type="PROSITE" id="PS00086">
    <property type="entry name" value="CYTOCHROME_P450"/>
    <property type="match status" value="1"/>
</dbReference>
<keyword evidence="9 14" id="KW-0560">Oxidoreductase</keyword>
<comment type="cofactor">
    <cofactor evidence="1 13">
        <name>heme</name>
        <dbReference type="ChEBI" id="CHEBI:30413"/>
    </cofactor>
</comment>
<feature type="compositionally biased region" description="Polar residues" evidence="15">
    <location>
        <begin position="51"/>
        <end position="63"/>
    </location>
</feature>
<comment type="subcellular location">
    <subcellularLocation>
        <location evidence="3">Endoplasmic reticulum membrane</location>
        <topology evidence="3">Peripheral membrane protein</topology>
    </subcellularLocation>
    <subcellularLocation>
        <location evidence="2">Microsome membrane</location>
        <topology evidence="2">Peripheral membrane protein</topology>
    </subcellularLocation>
</comment>
<feature type="compositionally biased region" description="Low complexity" evidence="15">
    <location>
        <begin position="28"/>
        <end position="39"/>
    </location>
</feature>
<keyword evidence="8" id="KW-0492">Microsome</keyword>
<evidence type="ECO:0000256" key="6">
    <source>
        <dbReference type="ARBA" id="ARBA00022723"/>
    </source>
</evidence>
<evidence type="ECO:0000256" key="10">
    <source>
        <dbReference type="ARBA" id="ARBA00023004"/>
    </source>
</evidence>
<protein>
    <submittedName>
        <fullName evidence="16">Uncharacterized protein</fullName>
    </submittedName>
</protein>
<evidence type="ECO:0000256" key="14">
    <source>
        <dbReference type="RuleBase" id="RU000461"/>
    </source>
</evidence>
<dbReference type="InterPro" id="IPR001128">
    <property type="entry name" value="Cyt_P450"/>
</dbReference>
<name>A0A7R8ZK84_9CRUS</name>
<evidence type="ECO:0000313" key="16">
    <source>
        <dbReference type="EMBL" id="CAD7223219.1"/>
    </source>
</evidence>
<evidence type="ECO:0000256" key="7">
    <source>
        <dbReference type="ARBA" id="ARBA00022824"/>
    </source>
</evidence>
<dbReference type="Pfam" id="PF00067">
    <property type="entry name" value="p450"/>
    <property type="match status" value="1"/>
</dbReference>
<organism evidence="16">
    <name type="scientific">Cyprideis torosa</name>
    <dbReference type="NCBI Taxonomy" id="163714"/>
    <lineage>
        <taxon>Eukaryota</taxon>
        <taxon>Metazoa</taxon>
        <taxon>Ecdysozoa</taxon>
        <taxon>Arthropoda</taxon>
        <taxon>Crustacea</taxon>
        <taxon>Oligostraca</taxon>
        <taxon>Ostracoda</taxon>
        <taxon>Podocopa</taxon>
        <taxon>Podocopida</taxon>
        <taxon>Cytherocopina</taxon>
        <taxon>Cytheroidea</taxon>
        <taxon>Cytherideidae</taxon>
        <taxon>Cyprideis</taxon>
    </lineage>
</organism>
<dbReference type="GO" id="GO:0004497">
    <property type="term" value="F:monooxygenase activity"/>
    <property type="evidence" value="ECO:0007669"/>
    <property type="project" value="UniProtKB-KW"/>
</dbReference>
<evidence type="ECO:0000256" key="8">
    <source>
        <dbReference type="ARBA" id="ARBA00022848"/>
    </source>
</evidence>
<dbReference type="GO" id="GO:0005506">
    <property type="term" value="F:iron ion binding"/>
    <property type="evidence" value="ECO:0007669"/>
    <property type="project" value="InterPro"/>
</dbReference>
<keyword evidence="12" id="KW-0472">Membrane</keyword>
<dbReference type="InterPro" id="IPR017972">
    <property type="entry name" value="Cyt_P450_CS"/>
</dbReference>
<dbReference type="PRINTS" id="PR00463">
    <property type="entry name" value="EP450I"/>
</dbReference>
<keyword evidence="6 13" id="KW-0479">Metal-binding</keyword>
<proteinExistence type="inferred from homology"/>
<dbReference type="InterPro" id="IPR036396">
    <property type="entry name" value="Cyt_P450_sf"/>
</dbReference>
<dbReference type="PRINTS" id="PR00385">
    <property type="entry name" value="P450"/>
</dbReference>
<dbReference type="EMBL" id="OB660169">
    <property type="protein sequence ID" value="CAD7223219.1"/>
    <property type="molecule type" value="Genomic_DNA"/>
</dbReference>
<keyword evidence="11 14" id="KW-0503">Monooxygenase</keyword>
<dbReference type="GO" id="GO:0016705">
    <property type="term" value="F:oxidoreductase activity, acting on paired donors, with incorporation or reduction of molecular oxygen"/>
    <property type="evidence" value="ECO:0007669"/>
    <property type="project" value="InterPro"/>
</dbReference>
<dbReference type="AlphaFoldDB" id="A0A7R8ZK84"/>
<dbReference type="InterPro" id="IPR050476">
    <property type="entry name" value="Insect_CytP450_Detox"/>
</dbReference>
<dbReference type="GO" id="GO:0005789">
    <property type="term" value="C:endoplasmic reticulum membrane"/>
    <property type="evidence" value="ECO:0007669"/>
    <property type="project" value="UniProtKB-SubCell"/>
</dbReference>